<protein>
    <submittedName>
        <fullName evidence="2">Uncharacterized protein</fullName>
    </submittedName>
</protein>
<evidence type="ECO:0000313" key="2">
    <source>
        <dbReference type="EMBL" id="THJ31026.1"/>
    </source>
</evidence>
<dbReference type="Proteomes" id="UP000306236">
    <property type="component" value="Unassembled WGS sequence"/>
</dbReference>
<evidence type="ECO:0000313" key="3">
    <source>
        <dbReference type="Proteomes" id="UP000306236"/>
    </source>
</evidence>
<comment type="caution">
    <text evidence="2">The sequence shown here is derived from an EMBL/GenBank/DDBJ whole genome shotgun (WGS) entry which is preliminary data.</text>
</comment>
<dbReference type="AlphaFoldDB" id="A0A4S5BN88"/>
<dbReference type="RefSeq" id="WP_136407739.1">
    <property type="nucleotide sequence ID" value="NZ_SSWX01000029.1"/>
</dbReference>
<evidence type="ECO:0000256" key="1">
    <source>
        <dbReference type="SAM" id="MobiDB-lite"/>
    </source>
</evidence>
<gene>
    <name evidence="2" type="ORF">E8K88_16300</name>
</gene>
<feature type="region of interest" description="Disordered" evidence="1">
    <location>
        <begin position="192"/>
        <end position="215"/>
    </location>
</feature>
<accession>A0A4S5BN88</accession>
<reference evidence="2 3" key="1">
    <citation type="submission" date="2019-04" db="EMBL/GenBank/DDBJ databases">
        <title>Lampropedia sp YIM MLB12 draf genome.</title>
        <authorList>
            <person name="Wang Y.-X."/>
        </authorList>
    </citation>
    <scope>NUCLEOTIDE SEQUENCE [LARGE SCALE GENOMIC DNA]</scope>
    <source>
        <strain evidence="2 3">YIM MLB12</strain>
    </source>
</reference>
<proteinExistence type="predicted"/>
<name>A0A4S5BN88_9BURK</name>
<organism evidence="2 3">
    <name type="scientific">Lampropedia aestuarii</name>
    <dbReference type="NCBI Taxonomy" id="2562762"/>
    <lineage>
        <taxon>Bacteria</taxon>
        <taxon>Pseudomonadati</taxon>
        <taxon>Pseudomonadota</taxon>
        <taxon>Betaproteobacteria</taxon>
        <taxon>Burkholderiales</taxon>
        <taxon>Comamonadaceae</taxon>
        <taxon>Lampropedia</taxon>
    </lineage>
</organism>
<dbReference type="EMBL" id="SSWX01000029">
    <property type="protein sequence ID" value="THJ31026.1"/>
    <property type="molecule type" value="Genomic_DNA"/>
</dbReference>
<keyword evidence="3" id="KW-1185">Reference proteome</keyword>
<sequence>MSNEKQSNSNIQRAEPTSVVRWTKKRLGAYVVETGREVLTVIGICYRLTKSNGKIEIRKVSKSPRFSLKAHEQSLLERFEWDKGEGNLFGLKGVVKKRTPVPSNQAAEPSISEELVEVPKKENQPRKSSKDDREKLAFENLKRAKQFEEIGQVVIIGMNELCTLAGRSVASVNRDLKNKECPLYSVFGETAAPESGVPKESKAPKKRGPQRKLTLTDAERYRDWLLTKGRAA</sequence>
<dbReference type="OrthoDB" id="9813569at2"/>